<feature type="transmembrane region" description="Helical" evidence="1">
    <location>
        <begin position="275"/>
        <end position="298"/>
    </location>
</feature>
<feature type="transmembrane region" description="Helical" evidence="1">
    <location>
        <begin position="440"/>
        <end position="460"/>
    </location>
</feature>
<evidence type="ECO:0000313" key="3">
    <source>
        <dbReference type="Proteomes" id="UP000433883"/>
    </source>
</evidence>
<dbReference type="Proteomes" id="UP000433883">
    <property type="component" value="Unassembled WGS sequence"/>
</dbReference>
<dbReference type="AlphaFoldDB" id="A0A8H3UB37"/>
<reference evidence="2 3" key="1">
    <citation type="submission" date="2019-11" db="EMBL/GenBank/DDBJ databases">
        <title>Venturia inaequalis Genome Resource.</title>
        <authorList>
            <person name="Lichtner F.J."/>
        </authorList>
    </citation>
    <scope>NUCLEOTIDE SEQUENCE [LARGE SCALE GENOMIC DNA]</scope>
    <source>
        <strain evidence="2">Bline_iso_100314</strain>
    </source>
</reference>
<evidence type="ECO:0008006" key="4">
    <source>
        <dbReference type="Google" id="ProtNLM"/>
    </source>
</evidence>
<name>A0A8H3UB37_VENIN</name>
<proteinExistence type="predicted"/>
<dbReference type="PANTHER" id="PTHR39466:SF1">
    <property type="entry name" value="RGS DOMAIN-CONTAINING PROTEIN"/>
    <property type="match status" value="1"/>
</dbReference>
<sequence length="466" mass="53208">MSILFYKRPNYVDRPAGPLNQDDCQRFAEKTKNNKSAIPPELSFDNIINGMTLPPATLSDFMDYLIYVAHDAETLQFYLWLKDYRKRYACLRKEEQTLSPEWKAKPVEERKLTHKKSRTESSGDYLVDKESVLRMKDMSRVAKEVLDEPASPLPPGATATDYELFITKSACSQKDFQEQSDDANTSAGLKWQPFTCQPFRSEIAKITAHYFAPGGPRELNISDRDRTQLLHALQHTTHPSAFTFVETIVEAALRNQLHPNFVRWSICNGNKPKVYFVRVMGVSHTFAGLLIAILFTFSHVSRWWRVLNVPITWIGLATWIAAYKGLCVILHAKGQTRNLRPWEDLDSIYDGSSTIVRPSDEESITSPGYAQSFGKKSGMPTYAPDTKRAMSFDTFGTANTYLDEPWVERYEKKTLMQKVEDTCIWVQDDSLRLLQNKIVVGARIWATIGTLLITIFFVALPKGNLY</sequence>
<comment type="caution">
    <text evidence="2">The sequence shown here is derived from an EMBL/GenBank/DDBJ whole genome shotgun (WGS) entry which is preliminary data.</text>
</comment>
<keyword evidence="1" id="KW-0472">Membrane</keyword>
<protein>
    <recommendedName>
        <fullName evidence="4">Regulator of G protein signaling superfamily</fullName>
    </recommendedName>
</protein>
<dbReference type="InterPro" id="IPR036305">
    <property type="entry name" value="RGS_sf"/>
</dbReference>
<keyword evidence="1" id="KW-0812">Transmembrane</keyword>
<gene>
    <name evidence="2" type="ORF">BLS_007230</name>
</gene>
<dbReference type="InterPro" id="IPR044926">
    <property type="entry name" value="RGS_subdomain_2"/>
</dbReference>
<evidence type="ECO:0000313" key="2">
    <source>
        <dbReference type="EMBL" id="KAE9966078.1"/>
    </source>
</evidence>
<dbReference type="PANTHER" id="PTHR39466">
    <property type="entry name" value="RGS DOMAIN-CONTAINING PROTEIN"/>
    <property type="match status" value="1"/>
</dbReference>
<dbReference type="EMBL" id="WNWQ01000556">
    <property type="protein sequence ID" value="KAE9966078.1"/>
    <property type="molecule type" value="Genomic_DNA"/>
</dbReference>
<feature type="transmembrane region" description="Helical" evidence="1">
    <location>
        <begin position="310"/>
        <end position="330"/>
    </location>
</feature>
<accession>A0A8H3UB37</accession>
<keyword evidence="1" id="KW-1133">Transmembrane helix</keyword>
<organism evidence="2 3">
    <name type="scientific">Venturia inaequalis</name>
    <name type="common">Apple scab fungus</name>
    <dbReference type="NCBI Taxonomy" id="5025"/>
    <lineage>
        <taxon>Eukaryota</taxon>
        <taxon>Fungi</taxon>
        <taxon>Dikarya</taxon>
        <taxon>Ascomycota</taxon>
        <taxon>Pezizomycotina</taxon>
        <taxon>Dothideomycetes</taxon>
        <taxon>Pleosporomycetidae</taxon>
        <taxon>Venturiales</taxon>
        <taxon>Venturiaceae</taxon>
        <taxon>Venturia</taxon>
    </lineage>
</organism>
<dbReference type="Gene3D" id="1.10.167.10">
    <property type="entry name" value="Regulator of G-protein Signalling 4, domain 2"/>
    <property type="match status" value="1"/>
</dbReference>
<dbReference type="SUPFAM" id="SSF48097">
    <property type="entry name" value="Regulator of G-protein signaling, RGS"/>
    <property type="match status" value="1"/>
</dbReference>
<evidence type="ECO:0000256" key="1">
    <source>
        <dbReference type="SAM" id="Phobius"/>
    </source>
</evidence>